<keyword evidence="4" id="KW-1185">Reference proteome</keyword>
<dbReference type="InterPro" id="IPR000326">
    <property type="entry name" value="PAP2/HPO"/>
</dbReference>
<feature type="transmembrane region" description="Helical" evidence="1">
    <location>
        <begin position="58"/>
        <end position="78"/>
    </location>
</feature>
<dbReference type="SUPFAM" id="SSF48317">
    <property type="entry name" value="Acid phosphatase/Vanadium-dependent haloperoxidase"/>
    <property type="match status" value="1"/>
</dbReference>
<evidence type="ECO:0000259" key="2">
    <source>
        <dbReference type="SMART" id="SM00014"/>
    </source>
</evidence>
<keyword evidence="1" id="KW-1133">Transmembrane helix</keyword>
<accession>A0ABV3FS82</accession>
<reference evidence="3 4" key="1">
    <citation type="submission" date="2024-06" db="EMBL/GenBank/DDBJ databases">
        <title>The Natural Products Discovery Center: Release of the First 8490 Sequenced Strains for Exploring Actinobacteria Biosynthetic Diversity.</title>
        <authorList>
            <person name="Kalkreuter E."/>
            <person name="Kautsar S.A."/>
            <person name="Yang D."/>
            <person name="Bader C.D."/>
            <person name="Teijaro C.N."/>
            <person name="Fluegel L."/>
            <person name="Davis C.M."/>
            <person name="Simpson J.R."/>
            <person name="Lauterbach L."/>
            <person name="Steele A.D."/>
            <person name="Gui C."/>
            <person name="Meng S."/>
            <person name="Li G."/>
            <person name="Viehrig K."/>
            <person name="Ye F."/>
            <person name="Su P."/>
            <person name="Kiefer A.F."/>
            <person name="Nichols A."/>
            <person name="Cepeda A.J."/>
            <person name="Yan W."/>
            <person name="Fan B."/>
            <person name="Jiang Y."/>
            <person name="Adhikari A."/>
            <person name="Zheng C.-J."/>
            <person name="Schuster L."/>
            <person name="Cowan T.M."/>
            <person name="Smanski M.J."/>
            <person name="Chevrette M.G."/>
            <person name="De Carvalho L.P.S."/>
            <person name="Shen B."/>
        </authorList>
    </citation>
    <scope>NUCLEOTIDE SEQUENCE [LARGE SCALE GENOMIC DNA]</scope>
    <source>
        <strain evidence="3 4">NPDC050403</strain>
    </source>
</reference>
<organism evidence="3 4">
    <name type="scientific">Nocardia aurea</name>
    <dbReference type="NCBI Taxonomy" id="2144174"/>
    <lineage>
        <taxon>Bacteria</taxon>
        <taxon>Bacillati</taxon>
        <taxon>Actinomycetota</taxon>
        <taxon>Actinomycetes</taxon>
        <taxon>Mycobacteriales</taxon>
        <taxon>Nocardiaceae</taxon>
        <taxon>Nocardia</taxon>
    </lineage>
</organism>
<dbReference type="InterPro" id="IPR036938">
    <property type="entry name" value="PAP2/HPO_sf"/>
</dbReference>
<dbReference type="Proteomes" id="UP001551695">
    <property type="component" value="Unassembled WGS sequence"/>
</dbReference>
<feature type="transmembrane region" description="Helical" evidence="1">
    <location>
        <begin position="154"/>
        <end position="174"/>
    </location>
</feature>
<feature type="transmembrane region" description="Helical" evidence="1">
    <location>
        <begin position="12"/>
        <end position="30"/>
    </location>
</feature>
<dbReference type="CDD" id="cd01610">
    <property type="entry name" value="PAP2_like"/>
    <property type="match status" value="1"/>
</dbReference>
<evidence type="ECO:0000256" key="1">
    <source>
        <dbReference type="SAM" id="Phobius"/>
    </source>
</evidence>
<dbReference type="Gene3D" id="1.20.144.10">
    <property type="entry name" value="Phosphatidic acid phosphatase type 2/haloperoxidase"/>
    <property type="match status" value="1"/>
</dbReference>
<gene>
    <name evidence="3" type="ORF">AB0I48_11935</name>
</gene>
<dbReference type="SMART" id="SM00014">
    <property type="entry name" value="acidPPc"/>
    <property type="match status" value="1"/>
</dbReference>
<dbReference type="RefSeq" id="WP_357782780.1">
    <property type="nucleotide sequence ID" value="NZ_JBFAKC010000004.1"/>
</dbReference>
<feature type="transmembrane region" description="Helical" evidence="1">
    <location>
        <begin position="180"/>
        <end position="200"/>
    </location>
</feature>
<evidence type="ECO:0000313" key="4">
    <source>
        <dbReference type="Proteomes" id="UP001551695"/>
    </source>
</evidence>
<comment type="caution">
    <text evidence="3">The sequence shown here is derived from an EMBL/GenBank/DDBJ whole genome shotgun (WGS) entry which is preliminary data.</text>
</comment>
<name>A0ABV3FS82_9NOCA</name>
<keyword evidence="1" id="KW-0472">Membrane</keyword>
<dbReference type="PANTHER" id="PTHR14969:SF13">
    <property type="entry name" value="AT30094P"/>
    <property type="match status" value="1"/>
</dbReference>
<proteinExistence type="predicted"/>
<protein>
    <submittedName>
        <fullName evidence="3">Phosphatase PAP2 family protein</fullName>
    </submittedName>
</protein>
<feature type="domain" description="Phosphatidic acid phosphatase type 2/haloperoxidase" evidence="2">
    <location>
        <begin position="85"/>
        <end position="195"/>
    </location>
</feature>
<sequence length="214" mass="23001">MASYRVRRRGIDLWLAIYGTALVALTAWAIDQNAVDRLDRSLFDLLNSLPERLHRPLWVVQLFGVLGAPPAVAVVAAATRRFRLALGSVLLVPAKLVVEREILKQLVYQPRPGARIPGAILRDVPTAGSAFPSGHAMILFGMVTLLSPYLSGRAFGWLFAVAAVATAARVYLGAHSPADVIGGAAAGLAIGALLNLLVGVSQSQREQPRRERIR</sequence>
<dbReference type="PANTHER" id="PTHR14969">
    <property type="entry name" value="SPHINGOSINE-1-PHOSPHATE PHOSPHOHYDROLASE"/>
    <property type="match status" value="1"/>
</dbReference>
<keyword evidence="1" id="KW-0812">Transmembrane</keyword>
<dbReference type="EMBL" id="JBFAKC010000004">
    <property type="protein sequence ID" value="MEV0708268.1"/>
    <property type="molecule type" value="Genomic_DNA"/>
</dbReference>
<evidence type="ECO:0000313" key="3">
    <source>
        <dbReference type="EMBL" id="MEV0708268.1"/>
    </source>
</evidence>
<dbReference type="Pfam" id="PF01569">
    <property type="entry name" value="PAP2"/>
    <property type="match status" value="1"/>
</dbReference>